<dbReference type="Gene3D" id="1.10.287.100">
    <property type="match status" value="1"/>
</dbReference>
<comment type="caution">
    <text evidence="2">The sequence shown here is derived from an EMBL/GenBank/DDBJ whole genome shotgun (WGS) entry which is preliminary data.</text>
</comment>
<accession>A0ABQ6IID0</accession>
<evidence type="ECO:0000313" key="3">
    <source>
        <dbReference type="Proteomes" id="UP001157125"/>
    </source>
</evidence>
<proteinExistence type="predicted"/>
<reference evidence="3" key="1">
    <citation type="journal article" date="2019" name="Int. J. Syst. Evol. Microbiol.">
        <title>The Global Catalogue of Microorganisms (GCM) 10K type strain sequencing project: providing services to taxonomists for standard genome sequencing and annotation.</title>
        <authorList>
            <consortium name="The Broad Institute Genomics Platform"/>
            <consortium name="The Broad Institute Genome Sequencing Center for Infectious Disease"/>
            <person name="Wu L."/>
            <person name="Ma J."/>
        </authorList>
    </citation>
    <scope>NUCLEOTIDE SEQUENCE [LARGE SCALE GENOMIC DNA]</scope>
    <source>
        <strain evidence="3">NBRC 112299</strain>
    </source>
</reference>
<dbReference type="SUPFAM" id="SSF159659">
    <property type="entry name" value="Cgl1923-like"/>
    <property type="match status" value="1"/>
</dbReference>
<evidence type="ECO:0000256" key="1">
    <source>
        <dbReference type="SAM" id="MobiDB-lite"/>
    </source>
</evidence>
<evidence type="ECO:0000313" key="2">
    <source>
        <dbReference type="EMBL" id="GMA37146.1"/>
    </source>
</evidence>
<name>A0ABQ6IID0_9MICO</name>
<feature type="region of interest" description="Disordered" evidence="1">
    <location>
        <begin position="69"/>
        <end position="104"/>
    </location>
</feature>
<dbReference type="Proteomes" id="UP001157125">
    <property type="component" value="Unassembled WGS sequence"/>
</dbReference>
<keyword evidence="3" id="KW-1185">Reference proteome</keyword>
<protein>
    <recommendedName>
        <fullName evidence="4">PAC2 family protein</fullName>
    </recommendedName>
</protein>
<evidence type="ECO:0008006" key="4">
    <source>
        <dbReference type="Google" id="ProtNLM"/>
    </source>
</evidence>
<dbReference type="EMBL" id="BSUN01000001">
    <property type="protein sequence ID" value="GMA37146.1"/>
    <property type="molecule type" value="Genomic_DNA"/>
</dbReference>
<gene>
    <name evidence="2" type="ORF">GCM10025876_33500</name>
</gene>
<sequence length="104" mass="11464">MRRASYPQAAERAIQSIEDISGLLIDTSGLDAEAERASEEIARQAAESEEVQALVTGLERQYDAYMESREEGLDLQGPLPSADELGAEFERFLQQQRGDTPPHG</sequence>
<organism evidence="2 3">
    <name type="scientific">Demequina litorisediminis</name>
    <dbReference type="NCBI Taxonomy" id="1849022"/>
    <lineage>
        <taxon>Bacteria</taxon>
        <taxon>Bacillati</taxon>
        <taxon>Actinomycetota</taxon>
        <taxon>Actinomycetes</taxon>
        <taxon>Micrococcales</taxon>
        <taxon>Demequinaceae</taxon>
        <taxon>Demequina</taxon>
    </lineage>
</organism>